<evidence type="ECO:0000256" key="1">
    <source>
        <dbReference type="ARBA" id="ARBA00004123"/>
    </source>
</evidence>
<dbReference type="Proteomes" id="UP000325315">
    <property type="component" value="Unassembled WGS sequence"/>
</dbReference>
<evidence type="ECO:0000256" key="4">
    <source>
        <dbReference type="ARBA" id="ARBA00023163"/>
    </source>
</evidence>
<feature type="compositionally biased region" description="Basic and acidic residues" evidence="6">
    <location>
        <begin position="16"/>
        <end position="26"/>
    </location>
</feature>
<evidence type="ECO:0000313" key="9">
    <source>
        <dbReference type="Proteomes" id="UP000325315"/>
    </source>
</evidence>
<dbReference type="InterPro" id="IPR017887">
    <property type="entry name" value="TF_TCP_subgr"/>
</dbReference>
<keyword evidence="4" id="KW-0804">Transcription</keyword>
<comment type="subcellular location">
    <subcellularLocation>
        <location evidence="1">Nucleus</location>
    </subcellularLocation>
</comment>
<keyword evidence="3" id="KW-0238">DNA-binding</keyword>
<dbReference type="PANTHER" id="PTHR31072:SF170">
    <property type="entry name" value="TRANSCRIPTION FACTOR TCP15-RELATED"/>
    <property type="match status" value="1"/>
</dbReference>
<name>A0A5B6X393_9ROSI</name>
<dbReference type="EMBL" id="SMMG02000001">
    <property type="protein sequence ID" value="KAA3488213.1"/>
    <property type="molecule type" value="Genomic_DNA"/>
</dbReference>
<evidence type="ECO:0000256" key="2">
    <source>
        <dbReference type="ARBA" id="ARBA00023015"/>
    </source>
</evidence>
<accession>A0A5B6X393</accession>
<feature type="compositionally biased region" description="Basic and acidic residues" evidence="6">
    <location>
        <begin position="388"/>
        <end position="400"/>
    </location>
</feature>
<feature type="compositionally biased region" description="Basic and acidic residues" evidence="6">
    <location>
        <begin position="50"/>
        <end position="62"/>
    </location>
</feature>
<dbReference type="PANTHER" id="PTHR31072">
    <property type="entry name" value="TRANSCRIPTION FACTOR TCP4-RELATED"/>
    <property type="match status" value="1"/>
</dbReference>
<keyword evidence="5" id="KW-0539">Nucleus</keyword>
<feature type="compositionally biased region" description="Basic and acidic residues" evidence="6">
    <location>
        <begin position="355"/>
        <end position="364"/>
    </location>
</feature>
<evidence type="ECO:0000256" key="6">
    <source>
        <dbReference type="SAM" id="MobiDB-lite"/>
    </source>
</evidence>
<feature type="region of interest" description="Disordered" evidence="6">
    <location>
        <begin position="548"/>
        <end position="571"/>
    </location>
</feature>
<feature type="domain" description="TCP" evidence="7">
    <location>
        <begin position="51"/>
        <end position="105"/>
    </location>
</feature>
<dbReference type="GO" id="GO:0005634">
    <property type="term" value="C:nucleus"/>
    <property type="evidence" value="ECO:0007669"/>
    <property type="project" value="UniProtKB-SubCell"/>
</dbReference>
<gene>
    <name evidence="8" type="ORF">EPI10_031984</name>
</gene>
<keyword evidence="9" id="KW-1185">Reference proteome</keyword>
<evidence type="ECO:0000256" key="5">
    <source>
        <dbReference type="ARBA" id="ARBA00023242"/>
    </source>
</evidence>
<dbReference type="GO" id="GO:0043565">
    <property type="term" value="F:sequence-specific DNA binding"/>
    <property type="evidence" value="ECO:0007669"/>
    <property type="project" value="TreeGrafter"/>
</dbReference>
<dbReference type="Pfam" id="PF03634">
    <property type="entry name" value="TCP"/>
    <property type="match status" value="2"/>
</dbReference>
<dbReference type="OrthoDB" id="1904351at2759"/>
<proteinExistence type="predicted"/>
<dbReference type="PROSITE" id="PS51369">
    <property type="entry name" value="TCP"/>
    <property type="match status" value="2"/>
</dbReference>
<feature type="region of interest" description="Disordered" evidence="6">
    <location>
        <begin position="1"/>
        <end position="65"/>
    </location>
</feature>
<keyword evidence="2" id="KW-0805">Transcription regulation</keyword>
<evidence type="ECO:0000259" key="7">
    <source>
        <dbReference type="PROSITE" id="PS51369"/>
    </source>
</evidence>
<sequence length="689" mass="74669">MDENGIRRPNFPLQLLEKKEQPRSDPADVDTSSKPTLEPPSKKPPPKRTSTKDRHTKVEGRGRRIRMPATCAARVFQLTRELGHKSDGETIEWLLQQAEPAVIAATGTGTIPANFTSLNISLRSSGSSMSASHLRNTYFNPNFTTQQLRTRSEWDQRNVLDDSSQQQQQQQRRVLFPGVALSSEASLTFPGTSSTTLNAFLQAKQEILDAEAAGTSMGKRRRPEQQESPQNQVGTYLIQSNTGSIPTSHNPIPATFWIGNQVISGSGTGDPMWTFPSTNNTNMYRGTMSSGVHFMNLAAPMALLPAQQFGSGIGASGGSVTDTHLSMLASLNAYRPVPGIGVSEPPAGGSHQHHEKKEQPRSDPADVDTSSKSTLEPPSKKPPPKRTSTKDRHTKVEGRGRRIRMPATCAARVFQLTRELGHKSDGETIEWLLQQAEPAVIAATGTGTIPANFTSLNISLRSSGSSMSASHLRNTYFNPNFTTQQLRTRSEWDQRNVLDNSSQQQQQEQRRVLFPGVALSSEDSLTFPGTDSTTLNAFLQAKQEIRDAEAADTSIGKRRRPEQQESPQNQVGSYLIQSNTGSIPTSHNPIPATFWIGNQVISGSGTGDPMWTFPSTNNTNMYRGTMSSGVHFMNLAASMALLPAQQFGSGIGAGGGSVTDTHLSMMASLKAYRPVPGIGVSEPPAGGSH</sequence>
<feature type="region of interest" description="Disordered" evidence="6">
    <location>
        <begin position="339"/>
        <end position="405"/>
    </location>
</feature>
<dbReference type="AlphaFoldDB" id="A0A5B6X393"/>
<comment type="caution">
    <text evidence="8">The sequence shown here is derived from an EMBL/GenBank/DDBJ whole genome shotgun (WGS) entry which is preliminary data.</text>
</comment>
<feature type="domain" description="TCP" evidence="7">
    <location>
        <begin position="389"/>
        <end position="443"/>
    </location>
</feature>
<dbReference type="InterPro" id="IPR005333">
    <property type="entry name" value="Transcription_factor_TCP"/>
</dbReference>
<evidence type="ECO:0000256" key="3">
    <source>
        <dbReference type="ARBA" id="ARBA00023125"/>
    </source>
</evidence>
<organism evidence="8 9">
    <name type="scientific">Gossypium australe</name>
    <dbReference type="NCBI Taxonomy" id="47621"/>
    <lineage>
        <taxon>Eukaryota</taxon>
        <taxon>Viridiplantae</taxon>
        <taxon>Streptophyta</taxon>
        <taxon>Embryophyta</taxon>
        <taxon>Tracheophyta</taxon>
        <taxon>Spermatophyta</taxon>
        <taxon>Magnoliopsida</taxon>
        <taxon>eudicotyledons</taxon>
        <taxon>Gunneridae</taxon>
        <taxon>Pentapetalae</taxon>
        <taxon>rosids</taxon>
        <taxon>malvids</taxon>
        <taxon>Malvales</taxon>
        <taxon>Malvaceae</taxon>
        <taxon>Malvoideae</taxon>
        <taxon>Gossypium</taxon>
    </lineage>
</organism>
<protein>
    <submittedName>
        <fullName evidence="8">Transcription factor TCP15-like</fullName>
    </submittedName>
</protein>
<evidence type="ECO:0000313" key="8">
    <source>
        <dbReference type="EMBL" id="KAA3488213.1"/>
    </source>
</evidence>
<reference evidence="9" key="1">
    <citation type="journal article" date="2019" name="Plant Biotechnol. J.">
        <title>Genome sequencing of the Australian wild diploid species Gossypium australe highlights disease resistance and delayed gland morphogenesis.</title>
        <authorList>
            <person name="Cai Y."/>
            <person name="Cai X."/>
            <person name="Wang Q."/>
            <person name="Wang P."/>
            <person name="Zhang Y."/>
            <person name="Cai C."/>
            <person name="Xu Y."/>
            <person name="Wang K."/>
            <person name="Zhou Z."/>
            <person name="Wang C."/>
            <person name="Geng S."/>
            <person name="Li B."/>
            <person name="Dong Q."/>
            <person name="Hou Y."/>
            <person name="Wang H."/>
            <person name="Ai P."/>
            <person name="Liu Z."/>
            <person name="Yi F."/>
            <person name="Sun M."/>
            <person name="An G."/>
            <person name="Cheng J."/>
            <person name="Zhang Y."/>
            <person name="Shi Q."/>
            <person name="Xie Y."/>
            <person name="Shi X."/>
            <person name="Chang Y."/>
            <person name="Huang F."/>
            <person name="Chen Y."/>
            <person name="Hong S."/>
            <person name="Mi L."/>
            <person name="Sun Q."/>
            <person name="Zhang L."/>
            <person name="Zhou B."/>
            <person name="Peng R."/>
            <person name="Zhang X."/>
            <person name="Liu F."/>
        </authorList>
    </citation>
    <scope>NUCLEOTIDE SEQUENCE [LARGE SCALE GENOMIC DNA]</scope>
    <source>
        <strain evidence="9">cv. PA1801</strain>
    </source>
</reference>
<dbReference type="GO" id="GO:0003700">
    <property type="term" value="F:DNA-binding transcription factor activity"/>
    <property type="evidence" value="ECO:0007669"/>
    <property type="project" value="InterPro"/>
</dbReference>